<dbReference type="GO" id="GO:0003700">
    <property type="term" value="F:DNA-binding transcription factor activity"/>
    <property type="evidence" value="ECO:0007669"/>
    <property type="project" value="InterPro"/>
</dbReference>
<evidence type="ECO:0000313" key="3">
    <source>
        <dbReference type="Proteomes" id="UP000585638"/>
    </source>
</evidence>
<dbReference type="InterPro" id="IPR036388">
    <property type="entry name" value="WH-like_DNA-bd_sf"/>
</dbReference>
<dbReference type="InterPro" id="IPR036390">
    <property type="entry name" value="WH_DNA-bd_sf"/>
</dbReference>
<dbReference type="AlphaFoldDB" id="A0A7W9KBA9"/>
<dbReference type="PANTHER" id="PTHR33164:SF57">
    <property type="entry name" value="MARR-FAMILY TRANSCRIPTIONAL REGULATOR"/>
    <property type="match status" value="1"/>
</dbReference>
<feature type="domain" description="HTH marR-type" evidence="1">
    <location>
        <begin position="1"/>
        <end position="140"/>
    </location>
</feature>
<dbReference type="GO" id="GO:0006950">
    <property type="term" value="P:response to stress"/>
    <property type="evidence" value="ECO:0007669"/>
    <property type="project" value="TreeGrafter"/>
</dbReference>
<dbReference type="InterPro" id="IPR000835">
    <property type="entry name" value="HTH_MarR-typ"/>
</dbReference>
<reference evidence="2 3" key="1">
    <citation type="submission" date="2020-08" db="EMBL/GenBank/DDBJ databases">
        <title>Sequencing the genomes of 1000 actinobacteria strains.</title>
        <authorList>
            <person name="Klenk H.-P."/>
        </authorList>
    </citation>
    <scope>NUCLEOTIDE SEQUENCE [LARGE SCALE GENOMIC DNA]</scope>
    <source>
        <strain evidence="2 3">DSM 43851</strain>
    </source>
</reference>
<dbReference type="GO" id="GO:0003677">
    <property type="term" value="F:DNA binding"/>
    <property type="evidence" value="ECO:0007669"/>
    <property type="project" value="UniProtKB-KW"/>
</dbReference>
<sequence>MTDTAAALDVLELATAVLARNFELLRRRSDVYKELDKSEYLLLRTLDQLGPIDVSTLASAVGLDPSTAGRQVTVMRGRELVTKIHDTADRRRWIIAPTEQGLELMALTRQRRLAVSAELLGDWTPDELRTFAELLTRHNNAVATRYLNPGESRSQAPRM</sequence>
<evidence type="ECO:0000313" key="2">
    <source>
        <dbReference type="EMBL" id="MBB5889455.1"/>
    </source>
</evidence>
<proteinExistence type="predicted"/>
<dbReference type="PANTHER" id="PTHR33164">
    <property type="entry name" value="TRANSCRIPTIONAL REGULATOR, MARR FAMILY"/>
    <property type="match status" value="1"/>
</dbReference>
<dbReference type="SMART" id="SM00347">
    <property type="entry name" value="HTH_MARR"/>
    <property type="match status" value="1"/>
</dbReference>
<dbReference type="InterPro" id="IPR039422">
    <property type="entry name" value="MarR/SlyA-like"/>
</dbReference>
<gene>
    <name evidence="2" type="ORF">BJ998_000651</name>
</gene>
<dbReference type="Gene3D" id="1.10.10.10">
    <property type="entry name" value="Winged helix-like DNA-binding domain superfamily/Winged helix DNA-binding domain"/>
    <property type="match status" value="1"/>
</dbReference>
<protein>
    <submittedName>
        <fullName evidence="2">DNA-binding MarR family transcriptional regulator</fullName>
    </submittedName>
</protein>
<evidence type="ECO:0000259" key="1">
    <source>
        <dbReference type="PROSITE" id="PS50995"/>
    </source>
</evidence>
<keyword evidence="2" id="KW-0238">DNA-binding</keyword>
<name>A0A7W9KBA9_9PSEU</name>
<dbReference type="PROSITE" id="PS50995">
    <property type="entry name" value="HTH_MARR_2"/>
    <property type="match status" value="1"/>
</dbReference>
<dbReference type="Proteomes" id="UP000585638">
    <property type="component" value="Unassembled WGS sequence"/>
</dbReference>
<comment type="caution">
    <text evidence="2">The sequence shown here is derived from an EMBL/GenBank/DDBJ whole genome shotgun (WGS) entry which is preliminary data.</text>
</comment>
<organism evidence="2 3">
    <name type="scientific">Kutzneria kofuensis</name>
    <dbReference type="NCBI Taxonomy" id="103725"/>
    <lineage>
        <taxon>Bacteria</taxon>
        <taxon>Bacillati</taxon>
        <taxon>Actinomycetota</taxon>
        <taxon>Actinomycetes</taxon>
        <taxon>Pseudonocardiales</taxon>
        <taxon>Pseudonocardiaceae</taxon>
        <taxon>Kutzneria</taxon>
    </lineage>
</organism>
<dbReference type="Pfam" id="PF01047">
    <property type="entry name" value="MarR"/>
    <property type="match status" value="1"/>
</dbReference>
<accession>A0A7W9KBA9</accession>
<dbReference type="SUPFAM" id="SSF46785">
    <property type="entry name" value="Winged helix' DNA-binding domain"/>
    <property type="match status" value="1"/>
</dbReference>
<dbReference type="RefSeq" id="WP_184858330.1">
    <property type="nucleotide sequence ID" value="NZ_BAAAWY010000002.1"/>
</dbReference>
<keyword evidence="3" id="KW-1185">Reference proteome</keyword>
<dbReference type="EMBL" id="JACHIR010000001">
    <property type="protein sequence ID" value="MBB5889455.1"/>
    <property type="molecule type" value="Genomic_DNA"/>
</dbReference>